<accession>A0ABR1YL85</accession>
<evidence type="ECO:0000256" key="1">
    <source>
        <dbReference type="ARBA" id="ARBA00006484"/>
    </source>
</evidence>
<dbReference type="PANTHER" id="PTHR43943:SF17">
    <property type="entry name" value="3-PHENYLPROPIONATE-DIHYDRODIOL_CINNAMIC ACID-DIHYDRODIOL DEHYDROGENASE"/>
    <property type="match status" value="1"/>
</dbReference>
<dbReference type="Proteomes" id="UP001492380">
    <property type="component" value="Unassembled WGS sequence"/>
</dbReference>
<dbReference type="InterPro" id="IPR002347">
    <property type="entry name" value="SDR_fam"/>
</dbReference>
<comment type="caution">
    <text evidence="3">The sequence shown here is derived from an EMBL/GenBank/DDBJ whole genome shotgun (WGS) entry which is preliminary data.</text>
</comment>
<dbReference type="CDD" id="cd05233">
    <property type="entry name" value="SDR_c"/>
    <property type="match status" value="1"/>
</dbReference>
<protein>
    <submittedName>
        <fullName evidence="3">Uncharacterized protein</fullName>
    </submittedName>
</protein>
<keyword evidence="2" id="KW-0560">Oxidoreductase</keyword>
<reference evidence="3 4" key="1">
    <citation type="submission" date="2024-04" db="EMBL/GenBank/DDBJ databases">
        <title>Phyllosticta paracitricarpa is synonymous to the EU quarantine fungus P. citricarpa based on phylogenomic analyses.</title>
        <authorList>
            <consortium name="Lawrence Berkeley National Laboratory"/>
            <person name="Van Ingen-Buijs V.A."/>
            <person name="Van Westerhoven A.C."/>
            <person name="Haridas S."/>
            <person name="Skiadas P."/>
            <person name="Martin F."/>
            <person name="Groenewald J.Z."/>
            <person name="Crous P.W."/>
            <person name="Seidl M.F."/>
        </authorList>
    </citation>
    <scope>NUCLEOTIDE SEQUENCE [LARGE SCALE GENOMIC DNA]</scope>
    <source>
        <strain evidence="3 4">CBS 123374</strain>
    </source>
</reference>
<proteinExistence type="inferred from homology"/>
<name>A0ABR1YL85_9PEZI</name>
<organism evidence="3 4">
    <name type="scientific">Phyllosticta capitalensis</name>
    <dbReference type="NCBI Taxonomy" id="121624"/>
    <lineage>
        <taxon>Eukaryota</taxon>
        <taxon>Fungi</taxon>
        <taxon>Dikarya</taxon>
        <taxon>Ascomycota</taxon>
        <taxon>Pezizomycotina</taxon>
        <taxon>Dothideomycetes</taxon>
        <taxon>Dothideomycetes incertae sedis</taxon>
        <taxon>Botryosphaeriales</taxon>
        <taxon>Phyllostictaceae</taxon>
        <taxon>Phyllosticta</taxon>
    </lineage>
</organism>
<evidence type="ECO:0000313" key="4">
    <source>
        <dbReference type="Proteomes" id="UP001492380"/>
    </source>
</evidence>
<dbReference type="Gene3D" id="3.40.50.720">
    <property type="entry name" value="NAD(P)-binding Rossmann-like Domain"/>
    <property type="match status" value="1"/>
</dbReference>
<dbReference type="PRINTS" id="PR00081">
    <property type="entry name" value="GDHRDH"/>
</dbReference>
<sequence>MLNFFQSHDLNSRFALPQPVTIQYQALSIAQHEAGSRRKGRPCHWCGSSDVTAKLAVDLVAGGTKGIGRAIVQEFLAEGAHVHLCSRTPQDVTETVQKLQSSATESGGSVTGDVVDVSDEKQIVDWVKTSAASSGKIDVVVSNVSALAMGNDTSAWSKAFQVDILGTVALVNAALPHLERSKGAIVAISSVSGRDVDFTATSPYGALKASLTHYMAQLAHTQAPKGIRANTVSPGNIYIEDGVWGSIEKGNPELFKSQLAKNPTGRMGTAQEVANAVVFLSSSRASFISGTNLVVDGALCTGVQQ</sequence>
<dbReference type="EMBL" id="JBBWRZ010000006">
    <property type="protein sequence ID" value="KAK8233284.1"/>
    <property type="molecule type" value="Genomic_DNA"/>
</dbReference>
<evidence type="ECO:0000313" key="3">
    <source>
        <dbReference type="EMBL" id="KAK8233284.1"/>
    </source>
</evidence>
<dbReference type="PANTHER" id="PTHR43943">
    <property type="entry name" value="DEHYDROGENASE/REDUCTASE (SDR FAMILY) MEMBER 4"/>
    <property type="match status" value="1"/>
</dbReference>
<evidence type="ECO:0000256" key="2">
    <source>
        <dbReference type="ARBA" id="ARBA00023002"/>
    </source>
</evidence>
<comment type="similarity">
    <text evidence="1">Belongs to the short-chain dehydrogenases/reductases (SDR) family.</text>
</comment>
<dbReference type="InterPro" id="IPR036291">
    <property type="entry name" value="NAD(P)-bd_dom_sf"/>
</dbReference>
<gene>
    <name evidence="3" type="ORF">HDK90DRAFT_466343</name>
</gene>
<dbReference type="Pfam" id="PF13561">
    <property type="entry name" value="adh_short_C2"/>
    <property type="match status" value="1"/>
</dbReference>
<keyword evidence="4" id="KW-1185">Reference proteome</keyword>
<dbReference type="SUPFAM" id="SSF51735">
    <property type="entry name" value="NAD(P)-binding Rossmann-fold domains"/>
    <property type="match status" value="1"/>
</dbReference>